<dbReference type="Proteomes" id="UP000624404">
    <property type="component" value="Unassembled WGS sequence"/>
</dbReference>
<name>A0A8H2ZV48_9HELO</name>
<evidence type="ECO:0000313" key="2">
    <source>
        <dbReference type="Proteomes" id="UP000624404"/>
    </source>
</evidence>
<comment type="caution">
    <text evidence="1">The sequence shown here is derived from an EMBL/GenBank/DDBJ whole genome shotgun (WGS) entry which is preliminary data.</text>
</comment>
<dbReference type="EMBL" id="CAJHIA010000034">
    <property type="protein sequence ID" value="CAD6450586.1"/>
    <property type="molecule type" value="Genomic_DNA"/>
</dbReference>
<organism evidence="1 2">
    <name type="scientific">Sclerotinia trifoliorum</name>
    <dbReference type="NCBI Taxonomy" id="28548"/>
    <lineage>
        <taxon>Eukaryota</taxon>
        <taxon>Fungi</taxon>
        <taxon>Dikarya</taxon>
        <taxon>Ascomycota</taxon>
        <taxon>Pezizomycotina</taxon>
        <taxon>Leotiomycetes</taxon>
        <taxon>Helotiales</taxon>
        <taxon>Sclerotiniaceae</taxon>
        <taxon>Sclerotinia</taxon>
    </lineage>
</organism>
<proteinExistence type="predicted"/>
<reference evidence="1" key="1">
    <citation type="submission" date="2020-10" db="EMBL/GenBank/DDBJ databases">
        <authorList>
            <person name="Kusch S."/>
        </authorList>
    </citation>
    <scope>NUCLEOTIDE SEQUENCE</scope>
    <source>
        <strain evidence="1">SwB9</strain>
    </source>
</reference>
<sequence>METTHKQVATNCPFVDFRYLMESGHEFDMQQHQAHCRDYKLHGENDYNAHLLSVLTETRSVVTIEESEDGRVPSEASADKEEAQELIKKFLSCLIQRLASKELIGGRIVKHCLQI</sequence>
<keyword evidence="2" id="KW-1185">Reference proteome</keyword>
<gene>
    <name evidence="1" type="ORF">SCLTRI_LOCUS9401</name>
</gene>
<dbReference type="OrthoDB" id="3554508at2759"/>
<dbReference type="AlphaFoldDB" id="A0A8H2ZV48"/>
<protein>
    <submittedName>
        <fullName evidence="1">C4346b25-3d45-4e5a-be32-d7d31b6a5e04-CDS</fullName>
    </submittedName>
</protein>
<evidence type="ECO:0000313" key="1">
    <source>
        <dbReference type="EMBL" id="CAD6450586.1"/>
    </source>
</evidence>
<accession>A0A8H2ZV48</accession>